<name>A0A4U5PHF9_STECR</name>
<feature type="domain" description="C2H2-type" evidence="3">
    <location>
        <begin position="414"/>
        <end position="437"/>
    </location>
</feature>
<reference evidence="4 5" key="1">
    <citation type="journal article" date="2015" name="Genome Biol.">
        <title>Comparative genomics of Steinernema reveals deeply conserved gene regulatory networks.</title>
        <authorList>
            <person name="Dillman A.R."/>
            <person name="Macchietto M."/>
            <person name="Porter C.F."/>
            <person name="Rogers A."/>
            <person name="Williams B."/>
            <person name="Antoshechkin I."/>
            <person name="Lee M.M."/>
            <person name="Goodwin Z."/>
            <person name="Lu X."/>
            <person name="Lewis E.E."/>
            <person name="Goodrich-Blair H."/>
            <person name="Stock S.P."/>
            <person name="Adams B.J."/>
            <person name="Sternberg P.W."/>
            <person name="Mortazavi A."/>
        </authorList>
    </citation>
    <scope>NUCLEOTIDE SEQUENCE [LARGE SCALE GENOMIC DNA]</scope>
    <source>
        <strain evidence="4 5">ALL</strain>
    </source>
</reference>
<dbReference type="SMART" id="SM00355">
    <property type="entry name" value="ZnF_C2H2"/>
    <property type="match status" value="4"/>
</dbReference>
<feature type="compositionally biased region" description="Basic and acidic residues" evidence="1">
    <location>
        <begin position="67"/>
        <end position="91"/>
    </location>
</feature>
<protein>
    <recommendedName>
        <fullName evidence="3">C2H2-type domain-containing protein</fullName>
    </recommendedName>
</protein>
<gene>
    <name evidence="4" type="ORF">L596_010075</name>
</gene>
<evidence type="ECO:0000259" key="3">
    <source>
        <dbReference type="PROSITE" id="PS00028"/>
    </source>
</evidence>
<evidence type="ECO:0000313" key="5">
    <source>
        <dbReference type="Proteomes" id="UP000298663"/>
    </source>
</evidence>
<proteinExistence type="predicted"/>
<feature type="transmembrane region" description="Helical" evidence="2">
    <location>
        <begin position="21"/>
        <end position="43"/>
    </location>
</feature>
<dbReference type="PROSITE" id="PS00028">
    <property type="entry name" value="ZINC_FINGER_C2H2_1"/>
    <property type="match status" value="2"/>
</dbReference>
<dbReference type="AlphaFoldDB" id="A0A4U5PHF9"/>
<keyword evidence="2" id="KW-0472">Membrane</keyword>
<evidence type="ECO:0000256" key="1">
    <source>
        <dbReference type="SAM" id="MobiDB-lite"/>
    </source>
</evidence>
<sequence>MTARSTINPEIWHAGYGNDKLCLSSKIALVACFGCAFWLFLAVPRTDKSAHCNSHTQATHTATPRRRREDAPSDQLHEFRPHVSEPHADKDACKTHALRKKHTRLWAHIATMVAPAFRCVWLKSHASEIRRINMALAWQDACVWNYGDAFKGMKTPIGSTAEMGLENRPDSTQIVDALVYNHVKRLNPGALVGIFSKERCIELERDDHHYSSKSLPKMLRFYHKKVPRMRNTISPERADPKRCPAKIPAKQARIQEIQVKPEELKRELPRKRKMTKPVKPNHSQKVHKKLKPMEQTLEDPKRELFGHEKFCELPNLKKATNLALFSHFTRKSQDNVLEELFSQEERERYRSLDESINVPTIKRMLLLDKIEKLRVVKRAYLPIWKCQLCKTTIKGILVFLLRHIGQHEDLPCYCFIDGCDKYLKSEGSLVKHLQCFHNLMVPDMNSYQYHRLREIRETYLRESRKYLDRYFPPESFVGFCDQKRRDRANFEDSECRKCGKMVESATSRRQHVAGHISALFECVLTGCNFLATTFTFSKHLKRVHSKKLKDLTKEELFEYKTARLKFTKAVNNALPDYFPYKTKIEEED</sequence>
<dbReference type="InterPro" id="IPR013087">
    <property type="entry name" value="Znf_C2H2_type"/>
</dbReference>
<dbReference type="OrthoDB" id="10039931at2759"/>
<dbReference type="EMBL" id="AZBU02000002">
    <property type="protein sequence ID" value="TKR95988.1"/>
    <property type="molecule type" value="Genomic_DNA"/>
</dbReference>
<feature type="domain" description="C2H2-type" evidence="3">
    <location>
        <begin position="495"/>
        <end position="515"/>
    </location>
</feature>
<accession>A0A4U5PHF9</accession>
<organism evidence="4 5">
    <name type="scientific">Steinernema carpocapsae</name>
    <name type="common">Entomopathogenic nematode</name>
    <dbReference type="NCBI Taxonomy" id="34508"/>
    <lineage>
        <taxon>Eukaryota</taxon>
        <taxon>Metazoa</taxon>
        <taxon>Ecdysozoa</taxon>
        <taxon>Nematoda</taxon>
        <taxon>Chromadorea</taxon>
        <taxon>Rhabditida</taxon>
        <taxon>Tylenchina</taxon>
        <taxon>Panagrolaimomorpha</taxon>
        <taxon>Strongyloidoidea</taxon>
        <taxon>Steinernematidae</taxon>
        <taxon>Steinernema</taxon>
    </lineage>
</organism>
<keyword evidence="2" id="KW-1133">Transmembrane helix</keyword>
<reference evidence="4 5" key="2">
    <citation type="journal article" date="2019" name="G3 (Bethesda)">
        <title>Hybrid Assembly of the Genome of the Entomopathogenic Nematode Steinernema carpocapsae Identifies the X-Chromosome.</title>
        <authorList>
            <person name="Serra L."/>
            <person name="Macchietto M."/>
            <person name="Macias-Munoz A."/>
            <person name="McGill C.J."/>
            <person name="Rodriguez I.M."/>
            <person name="Rodriguez B."/>
            <person name="Murad R."/>
            <person name="Mortazavi A."/>
        </authorList>
    </citation>
    <scope>NUCLEOTIDE SEQUENCE [LARGE SCALE GENOMIC DNA]</scope>
    <source>
        <strain evidence="4 5">ALL</strain>
    </source>
</reference>
<comment type="caution">
    <text evidence="4">The sequence shown here is derived from an EMBL/GenBank/DDBJ whole genome shotgun (WGS) entry which is preliminary data.</text>
</comment>
<evidence type="ECO:0000256" key="2">
    <source>
        <dbReference type="SAM" id="Phobius"/>
    </source>
</evidence>
<evidence type="ECO:0000313" key="4">
    <source>
        <dbReference type="EMBL" id="TKR95988.1"/>
    </source>
</evidence>
<keyword evidence="2" id="KW-0812">Transmembrane</keyword>
<dbReference type="Proteomes" id="UP000298663">
    <property type="component" value="Unassembled WGS sequence"/>
</dbReference>
<keyword evidence="5" id="KW-1185">Reference proteome</keyword>
<feature type="region of interest" description="Disordered" evidence="1">
    <location>
        <begin position="54"/>
        <end position="91"/>
    </location>
</feature>